<evidence type="ECO:0000256" key="1">
    <source>
        <dbReference type="ARBA" id="ARBA00000085"/>
    </source>
</evidence>
<keyword evidence="8" id="KW-0808">Transferase</keyword>
<keyword evidence="7" id="KW-0288">FMN</keyword>
<feature type="domain" description="PAS" evidence="16">
    <location>
        <begin position="45"/>
        <end position="88"/>
    </location>
</feature>
<feature type="domain" description="PAC" evidence="17">
    <location>
        <begin position="1"/>
        <end position="44"/>
    </location>
</feature>
<keyword evidence="14" id="KW-0843">Virulence</keyword>
<accession>D5RMH9</accession>
<evidence type="ECO:0000256" key="3">
    <source>
        <dbReference type="ARBA" id="ARBA00022543"/>
    </source>
</evidence>
<dbReference type="Pfam" id="PF07536">
    <property type="entry name" value="HWE_HK"/>
    <property type="match status" value="1"/>
</dbReference>
<evidence type="ECO:0000256" key="13">
    <source>
        <dbReference type="ARBA" id="ARBA00022991"/>
    </source>
</evidence>
<keyword evidence="10" id="KW-0547">Nucleotide-binding</keyword>
<keyword evidence="19" id="KW-1185">Reference proteome</keyword>
<dbReference type="RefSeq" id="WP_007006457.1">
    <property type="nucleotide sequence ID" value="NZ_GG771098.1"/>
</dbReference>
<dbReference type="Gene3D" id="3.30.565.10">
    <property type="entry name" value="Histidine kinase-like ATPase, C-terminal domain"/>
    <property type="match status" value="1"/>
</dbReference>
<dbReference type="InterPro" id="IPR035965">
    <property type="entry name" value="PAS-like_dom_sf"/>
</dbReference>
<evidence type="ECO:0000313" key="19">
    <source>
        <dbReference type="Proteomes" id="UP000005324"/>
    </source>
</evidence>
<keyword evidence="9" id="KW-0677">Repeat</keyword>
<evidence type="ECO:0000256" key="15">
    <source>
        <dbReference type="ARBA" id="ARBA00023170"/>
    </source>
</evidence>
<protein>
    <recommendedName>
        <fullName evidence="2">histidine kinase</fullName>
        <ecNumber evidence="2">2.7.13.3</ecNumber>
    </recommendedName>
</protein>
<feature type="non-terminal residue" evidence="18">
    <location>
        <position position="1"/>
    </location>
</feature>
<dbReference type="InterPro" id="IPR000014">
    <property type="entry name" value="PAS"/>
</dbReference>
<keyword evidence="6" id="KW-0285">Flavoprotein</keyword>
<dbReference type="InterPro" id="IPR001610">
    <property type="entry name" value="PAC"/>
</dbReference>
<dbReference type="HOGENOM" id="CLU_000445_114_57_5"/>
<name>D5RMH9_9PROT</name>
<evidence type="ECO:0000256" key="7">
    <source>
        <dbReference type="ARBA" id="ARBA00022643"/>
    </source>
</evidence>
<evidence type="ECO:0000256" key="10">
    <source>
        <dbReference type="ARBA" id="ARBA00022741"/>
    </source>
</evidence>
<evidence type="ECO:0000256" key="6">
    <source>
        <dbReference type="ARBA" id="ARBA00022630"/>
    </source>
</evidence>
<evidence type="ECO:0000256" key="8">
    <source>
        <dbReference type="ARBA" id="ARBA00022679"/>
    </source>
</evidence>
<evidence type="ECO:0000256" key="5">
    <source>
        <dbReference type="ARBA" id="ARBA00022606"/>
    </source>
</evidence>
<dbReference type="InterPro" id="IPR036890">
    <property type="entry name" value="HATPase_C_sf"/>
</dbReference>
<evidence type="ECO:0000256" key="9">
    <source>
        <dbReference type="ARBA" id="ARBA00022737"/>
    </source>
</evidence>
<comment type="catalytic activity">
    <reaction evidence="1">
        <text>ATP + protein L-histidine = ADP + protein N-phospho-L-histidine.</text>
        <dbReference type="EC" id="2.7.13.3"/>
    </reaction>
</comment>
<dbReference type="EMBL" id="ADVL01000368">
    <property type="protein sequence ID" value="EFH11490.1"/>
    <property type="molecule type" value="Genomic_DNA"/>
</dbReference>
<keyword evidence="3" id="KW-0600">Photoreceptor protein</keyword>
<keyword evidence="15" id="KW-0675">Receptor</keyword>
<dbReference type="OrthoDB" id="7244034at2"/>
<dbReference type="SMART" id="SM00086">
    <property type="entry name" value="PAC"/>
    <property type="match status" value="2"/>
</dbReference>
<evidence type="ECO:0000256" key="2">
    <source>
        <dbReference type="ARBA" id="ARBA00012438"/>
    </source>
</evidence>
<dbReference type="GO" id="GO:0004673">
    <property type="term" value="F:protein histidine kinase activity"/>
    <property type="evidence" value="ECO:0007669"/>
    <property type="project" value="UniProtKB-EC"/>
</dbReference>
<dbReference type="InterPro" id="IPR011102">
    <property type="entry name" value="Sig_transdc_His_kinase_HWE"/>
</dbReference>
<reference evidence="18 19" key="1">
    <citation type="submission" date="2010-04" db="EMBL/GenBank/DDBJ databases">
        <authorList>
            <person name="Qin X."/>
            <person name="Bachman B."/>
            <person name="Battles P."/>
            <person name="Bell A."/>
            <person name="Bess C."/>
            <person name="Bickham C."/>
            <person name="Chaboub L."/>
            <person name="Chen D."/>
            <person name="Coyle M."/>
            <person name="Deiros D.R."/>
            <person name="Dinh H."/>
            <person name="Forbes L."/>
            <person name="Fowler G."/>
            <person name="Francisco L."/>
            <person name="Fu Q."/>
            <person name="Gubbala S."/>
            <person name="Hale W."/>
            <person name="Han Y."/>
            <person name="Hemphill L."/>
            <person name="Highlander S.K."/>
            <person name="Hirani K."/>
            <person name="Hogues M."/>
            <person name="Jackson L."/>
            <person name="Jakkamsetti A."/>
            <person name="Javaid M."/>
            <person name="Jiang H."/>
            <person name="Korchina V."/>
            <person name="Kovar C."/>
            <person name="Lara F."/>
            <person name="Lee S."/>
            <person name="Mata R."/>
            <person name="Mathew T."/>
            <person name="Moen C."/>
            <person name="Morales K."/>
            <person name="Munidasa M."/>
            <person name="Nazareth L."/>
            <person name="Ngo R."/>
            <person name="Nguyen L."/>
            <person name="Okwuonu G."/>
            <person name="Ongeri F."/>
            <person name="Patil S."/>
            <person name="Petrosino J."/>
            <person name="Pham C."/>
            <person name="Pham P."/>
            <person name="Pu L.-L."/>
            <person name="Puazo M."/>
            <person name="Raj R."/>
            <person name="Reid J."/>
            <person name="Rouhana J."/>
            <person name="Saada N."/>
            <person name="Shang Y."/>
            <person name="Simmons D."/>
            <person name="Thornton R."/>
            <person name="Warren J."/>
            <person name="Weissenberger G."/>
            <person name="Zhang J."/>
            <person name="Zhang L."/>
            <person name="Zhou C."/>
            <person name="Zhu D."/>
            <person name="Muzny D."/>
            <person name="Worley K."/>
            <person name="Gibbs R."/>
        </authorList>
    </citation>
    <scope>NUCLEOTIDE SEQUENCE [LARGE SCALE GENOMIC DNA]</scope>
    <source>
        <strain evidence="18 19">ATCC 49957</strain>
    </source>
</reference>
<keyword evidence="13" id="KW-0157">Chromophore</keyword>
<dbReference type="InterPro" id="IPR000700">
    <property type="entry name" value="PAS-assoc_C"/>
</dbReference>
<dbReference type="GO" id="GO:0005524">
    <property type="term" value="F:ATP binding"/>
    <property type="evidence" value="ECO:0007669"/>
    <property type="project" value="UniProtKB-KW"/>
</dbReference>
<feature type="non-terminal residue" evidence="18">
    <location>
        <position position="310"/>
    </location>
</feature>
<dbReference type="SMART" id="SM00091">
    <property type="entry name" value="PAS"/>
    <property type="match status" value="1"/>
</dbReference>
<keyword evidence="12" id="KW-0067">ATP-binding</keyword>
<dbReference type="CDD" id="cd00130">
    <property type="entry name" value="PAS"/>
    <property type="match status" value="1"/>
</dbReference>
<gene>
    <name evidence="18" type="ORF">HMPREF0731_2290</name>
</gene>
<dbReference type="AlphaFoldDB" id="D5RMH9"/>
<dbReference type="Proteomes" id="UP000005324">
    <property type="component" value="Unassembled WGS sequence"/>
</dbReference>
<organism evidence="18 19">
    <name type="scientific">Pseudoroseomonas cervicalis ATCC 49957</name>
    <dbReference type="NCBI Taxonomy" id="525371"/>
    <lineage>
        <taxon>Bacteria</taxon>
        <taxon>Pseudomonadati</taxon>
        <taxon>Pseudomonadota</taxon>
        <taxon>Alphaproteobacteria</taxon>
        <taxon>Acetobacterales</taxon>
        <taxon>Roseomonadaceae</taxon>
        <taxon>Roseomonas</taxon>
    </lineage>
</organism>
<dbReference type="PANTHER" id="PTHR41523">
    <property type="entry name" value="TWO-COMPONENT SYSTEM SENSOR PROTEIN"/>
    <property type="match status" value="1"/>
</dbReference>
<dbReference type="Gene3D" id="3.30.450.20">
    <property type="entry name" value="PAS domain"/>
    <property type="match status" value="1"/>
</dbReference>
<dbReference type="SMART" id="SM00911">
    <property type="entry name" value="HWE_HK"/>
    <property type="match status" value="1"/>
</dbReference>
<dbReference type="Pfam" id="PF13188">
    <property type="entry name" value="PAS_8"/>
    <property type="match status" value="1"/>
</dbReference>
<dbReference type="EC" id="2.7.13.3" evidence="2"/>
<evidence type="ECO:0000256" key="4">
    <source>
        <dbReference type="ARBA" id="ARBA00022553"/>
    </source>
</evidence>
<keyword evidence="4" id="KW-0597">Phosphoprotein</keyword>
<dbReference type="PROSITE" id="PS50113">
    <property type="entry name" value="PAC"/>
    <property type="match status" value="1"/>
</dbReference>
<dbReference type="PANTHER" id="PTHR41523:SF8">
    <property type="entry name" value="ETHYLENE RESPONSE SENSOR PROTEIN"/>
    <property type="match status" value="1"/>
</dbReference>
<evidence type="ECO:0000256" key="11">
    <source>
        <dbReference type="ARBA" id="ARBA00022777"/>
    </source>
</evidence>
<dbReference type="NCBIfam" id="TIGR00229">
    <property type="entry name" value="sensory_box"/>
    <property type="match status" value="1"/>
</dbReference>
<evidence type="ECO:0000313" key="18">
    <source>
        <dbReference type="EMBL" id="EFH11490.1"/>
    </source>
</evidence>
<evidence type="ECO:0000259" key="17">
    <source>
        <dbReference type="PROSITE" id="PS50113"/>
    </source>
</evidence>
<evidence type="ECO:0000256" key="12">
    <source>
        <dbReference type="ARBA" id="ARBA00022840"/>
    </source>
</evidence>
<sequence>GDGAPRWLFLTGQRVAGVAGRPARLVGVATDITERQESADALREAEARYRALFDAAPFAVFLFDPATHAILDVNERACRDYGYSAEEFRALRIGDIDALEQAEAIRARGRRHRIGPDVQEFEARHRLRDGALRDVMVRVQGVRLGGRDVSYAAHMDITARLRAEEQRLLLAREVDHRAKNVLALVQAALRLTPKEDAAAYTAAVEGRVMALARAHTLLAEAYWAGAELRALLEGELAAFLQPDAGAAAPRALLDGPPVTLPPALAQGVSMVLHELATNATKHGALSRQGGTVRVAWSVCEAAGRLLLRWS</sequence>
<dbReference type="PROSITE" id="PS50112">
    <property type="entry name" value="PAS"/>
    <property type="match status" value="1"/>
</dbReference>
<evidence type="ECO:0000256" key="14">
    <source>
        <dbReference type="ARBA" id="ARBA00023026"/>
    </source>
</evidence>
<proteinExistence type="predicted"/>
<comment type="caution">
    <text evidence="18">The sequence shown here is derived from an EMBL/GenBank/DDBJ whole genome shotgun (WGS) entry which is preliminary data.</text>
</comment>
<keyword evidence="11" id="KW-0418">Kinase</keyword>
<dbReference type="GO" id="GO:0009881">
    <property type="term" value="F:photoreceptor activity"/>
    <property type="evidence" value="ECO:0007669"/>
    <property type="project" value="UniProtKB-KW"/>
</dbReference>
<keyword evidence="5" id="KW-0716">Sensory transduction</keyword>
<dbReference type="SUPFAM" id="SSF55785">
    <property type="entry name" value="PYP-like sensor domain (PAS domain)"/>
    <property type="match status" value="2"/>
</dbReference>
<dbReference type="Gene3D" id="2.10.70.100">
    <property type="match status" value="1"/>
</dbReference>
<evidence type="ECO:0000259" key="16">
    <source>
        <dbReference type="PROSITE" id="PS50112"/>
    </source>
</evidence>